<dbReference type="OrthoDB" id="10682348at2759"/>
<accession>A0A448ZGY3</accession>
<dbReference type="Proteomes" id="UP000291116">
    <property type="component" value="Unassembled WGS sequence"/>
</dbReference>
<gene>
    <name evidence="2" type="ORF">PSNMU_V1.4_AUG-EV-PASAV3_0082200</name>
</gene>
<evidence type="ECO:0000313" key="3">
    <source>
        <dbReference type="Proteomes" id="UP000291116"/>
    </source>
</evidence>
<reference evidence="2 3" key="1">
    <citation type="submission" date="2019-01" db="EMBL/GenBank/DDBJ databases">
        <authorList>
            <person name="Ferrante I. M."/>
        </authorList>
    </citation>
    <scope>NUCLEOTIDE SEQUENCE [LARGE SCALE GENOMIC DNA]</scope>
    <source>
        <strain evidence="2 3">B856</strain>
    </source>
</reference>
<feature type="region of interest" description="Disordered" evidence="1">
    <location>
        <begin position="333"/>
        <end position="407"/>
    </location>
</feature>
<feature type="compositionally biased region" description="Low complexity" evidence="1">
    <location>
        <begin position="248"/>
        <end position="273"/>
    </location>
</feature>
<protein>
    <submittedName>
        <fullName evidence="2">Uncharacterized protein</fullName>
    </submittedName>
</protein>
<proteinExistence type="predicted"/>
<organism evidence="2 3">
    <name type="scientific">Pseudo-nitzschia multistriata</name>
    <dbReference type="NCBI Taxonomy" id="183589"/>
    <lineage>
        <taxon>Eukaryota</taxon>
        <taxon>Sar</taxon>
        <taxon>Stramenopiles</taxon>
        <taxon>Ochrophyta</taxon>
        <taxon>Bacillariophyta</taxon>
        <taxon>Bacillariophyceae</taxon>
        <taxon>Bacillariophycidae</taxon>
        <taxon>Bacillariales</taxon>
        <taxon>Bacillariaceae</taxon>
        <taxon>Pseudo-nitzschia</taxon>
    </lineage>
</organism>
<dbReference type="AlphaFoldDB" id="A0A448ZGY3"/>
<feature type="region of interest" description="Disordered" evidence="1">
    <location>
        <begin position="245"/>
        <end position="281"/>
    </location>
</feature>
<sequence>MRFFQRRKDGMGVEQQGSATVAFHPAQNVDSKHSPPQYHHGDGIHSLRKDPFAPLTQEELRQCSNTNLHDIDDKTESTIVENEYPKNRQSIGRLVRKLNCSASRKSIHGVDQDPIAFTDRTGSLFSNEGGMNRATRSDGLTLERLILPSKSIESAASSDITRPVLITVKDRDTKQPSTKDVRDRSNCVTPEMKRSFVVGEFPVRTSSFRSRSSARKRLHDVDYHNNNLTRSASVSGRWVNNGGKWEHSSGGINSSSNSSRSNPSNSPIRTSSNLSKKNTERDLEAIRVAQDLARRERWKRGLENELYKKSSTAAGRSNTKSKGPIAAAKRYIEGESSNNTEDDQSLSDSTQGSHTTGTSGYDDTTGESSSLDEWTDGSTTDNDSRVYRYHQDYPQHQQRQYRKTKSGRRCINNEQLARSVAEDVGIFADLILSDGFACFGTAAAITKETVASCRGNDV</sequence>
<name>A0A448ZGY3_9STRA</name>
<feature type="compositionally biased region" description="Low complexity" evidence="1">
    <location>
        <begin position="347"/>
        <end position="369"/>
    </location>
</feature>
<evidence type="ECO:0000313" key="2">
    <source>
        <dbReference type="EMBL" id="VEU41308.1"/>
    </source>
</evidence>
<feature type="compositionally biased region" description="Basic and acidic residues" evidence="1">
    <location>
        <begin position="382"/>
        <end position="393"/>
    </location>
</feature>
<feature type="compositionally biased region" description="Basic and acidic residues" evidence="1">
    <location>
        <begin position="39"/>
        <end position="49"/>
    </location>
</feature>
<evidence type="ECO:0000256" key="1">
    <source>
        <dbReference type="SAM" id="MobiDB-lite"/>
    </source>
</evidence>
<feature type="region of interest" description="Disordered" evidence="1">
    <location>
        <begin position="27"/>
        <end position="49"/>
    </location>
</feature>
<dbReference type="EMBL" id="CAACVS010000342">
    <property type="protein sequence ID" value="VEU41308.1"/>
    <property type="molecule type" value="Genomic_DNA"/>
</dbReference>
<keyword evidence="3" id="KW-1185">Reference proteome</keyword>